<dbReference type="EMBL" id="MF459646">
    <property type="protein sequence ID" value="ASU03591.1"/>
    <property type="molecule type" value="Genomic_DNA"/>
</dbReference>
<organism evidence="1 2">
    <name type="scientific">Erwinia phage vB_EamM_RisingSun</name>
    <dbReference type="NCBI Taxonomy" id="2026080"/>
    <lineage>
        <taxon>Viruses</taxon>
        <taxon>Duplodnaviria</taxon>
        <taxon>Heunggongvirae</taxon>
        <taxon>Uroviricota</taxon>
        <taxon>Caudoviricetes</taxon>
        <taxon>Chimalliviridae</taxon>
        <taxon>Risingsunvirus</taxon>
        <taxon>Risingsunvirus risingsun</taxon>
    </lineage>
</organism>
<gene>
    <name evidence="1" type="ORF">RISINGSUN_79</name>
</gene>
<evidence type="ECO:0000313" key="1">
    <source>
        <dbReference type="EMBL" id="ASU03591.1"/>
    </source>
</evidence>
<name>A0A223LHU6_9CAUD</name>
<proteinExistence type="predicted"/>
<sequence length="115" mass="12910">MTIRKWLSVALIAFMTMFCINASAEQNTAPVDVRFGHQTDPISGMQYTVAYVTAVSDDVVLTGIRVNRGNCRESVGNPAVPVSIYFGQTVKYLYMKCNRIIEAELRTNHGDWVFK</sequence>
<reference evidence="2" key="1">
    <citation type="submission" date="2017-07" db="EMBL/GenBank/DDBJ databases">
        <authorList>
            <person name="Putnam M.J."/>
            <person name="Sharma R."/>
            <person name="Kruger J.L."/>
            <person name="Berg J.A."/>
            <person name="Payne A.M."/>
            <person name="Fajardo C.P."/>
            <person name="Breakwell D.P."/>
            <person name="Hope S."/>
            <person name="Grose J.H."/>
        </authorList>
    </citation>
    <scope>NUCLEOTIDE SEQUENCE [LARGE SCALE GENOMIC DNA]</scope>
</reference>
<accession>A0A223LHU6</accession>
<evidence type="ECO:0000313" key="2">
    <source>
        <dbReference type="Proteomes" id="UP000225553"/>
    </source>
</evidence>
<keyword evidence="2" id="KW-1185">Reference proteome</keyword>
<dbReference type="Proteomes" id="UP000225553">
    <property type="component" value="Segment"/>
</dbReference>
<protein>
    <submittedName>
        <fullName evidence="1">Uncharacterized protein</fullName>
    </submittedName>
</protein>